<gene>
    <name evidence="1" type="ORF">DTER00134_LOCUS242</name>
</gene>
<protein>
    <recommendedName>
        <fullName evidence="2">Ribosomal protein S23 mitochondrial conserved domain-containing protein</fullName>
    </recommendedName>
</protein>
<dbReference type="PANTHER" id="PTHR35693:SF1">
    <property type="entry name" value="EXPRESSED PROTEIN"/>
    <property type="match status" value="1"/>
</dbReference>
<name>A0A7S3QKF4_DUNTE</name>
<evidence type="ECO:0000313" key="1">
    <source>
        <dbReference type="EMBL" id="CAE0485203.1"/>
    </source>
</evidence>
<dbReference type="EMBL" id="HBIP01000548">
    <property type="protein sequence ID" value="CAE0485203.1"/>
    <property type="molecule type" value="Transcribed_RNA"/>
</dbReference>
<sequence>MPIGEAFFKHLKPRRVPALVRRALRNLDSGQYAVPASYQVLLKFPAEELKNMQRRPMKVMLPENRLMHKFYMRHPEARLEPVPLQSFEPPIAKQFAIRQLQLMQQGKGKFSEDEAFALTEKEFMGRIQVLASHRGGAPARLNLVQQDEGRYLAEALEEVAARKQ</sequence>
<dbReference type="PANTHER" id="PTHR35693">
    <property type="entry name" value="EXPRESSED PROTEIN"/>
    <property type="match status" value="1"/>
</dbReference>
<evidence type="ECO:0008006" key="2">
    <source>
        <dbReference type="Google" id="ProtNLM"/>
    </source>
</evidence>
<proteinExistence type="predicted"/>
<reference evidence="1" key="1">
    <citation type="submission" date="2021-01" db="EMBL/GenBank/DDBJ databases">
        <authorList>
            <person name="Corre E."/>
            <person name="Pelletier E."/>
            <person name="Niang G."/>
            <person name="Scheremetjew M."/>
            <person name="Finn R."/>
            <person name="Kale V."/>
            <person name="Holt S."/>
            <person name="Cochrane G."/>
            <person name="Meng A."/>
            <person name="Brown T."/>
            <person name="Cohen L."/>
        </authorList>
    </citation>
    <scope>NUCLEOTIDE SEQUENCE</scope>
    <source>
        <strain evidence="1">CCMP1320</strain>
    </source>
</reference>
<accession>A0A7S3QKF4</accession>
<organism evidence="1">
    <name type="scientific">Dunaliella tertiolecta</name>
    <name type="common">Green alga</name>
    <dbReference type="NCBI Taxonomy" id="3047"/>
    <lineage>
        <taxon>Eukaryota</taxon>
        <taxon>Viridiplantae</taxon>
        <taxon>Chlorophyta</taxon>
        <taxon>core chlorophytes</taxon>
        <taxon>Chlorophyceae</taxon>
        <taxon>CS clade</taxon>
        <taxon>Chlamydomonadales</taxon>
        <taxon>Dunaliellaceae</taxon>
        <taxon>Dunaliella</taxon>
    </lineage>
</organism>
<dbReference type="AlphaFoldDB" id="A0A7S3QKF4"/>